<evidence type="ECO:0000313" key="4">
    <source>
        <dbReference type="Proteomes" id="UP000035086"/>
    </source>
</evidence>
<feature type="region of interest" description="Disordered" evidence="1">
    <location>
        <begin position="535"/>
        <end position="559"/>
    </location>
</feature>
<name>A0AAJ4ZGF9_PANPU</name>
<dbReference type="AlphaFoldDB" id="A0AAJ4ZGF9"/>
<evidence type="ECO:0000256" key="1">
    <source>
        <dbReference type="SAM" id="MobiDB-lite"/>
    </source>
</evidence>
<keyword evidence="4" id="KW-1185">Reference proteome</keyword>
<organism evidence="3 5">
    <name type="scientific">Pandoraea pulmonicola</name>
    <dbReference type="NCBI Taxonomy" id="93221"/>
    <lineage>
        <taxon>Bacteria</taxon>
        <taxon>Pseudomonadati</taxon>
        <taxon>Pseudomonadota</taxon>
        <taxon>Betaproteobacteria</taxon>
        <taxon>Burkholderiales</taxon>
        <taxon>Burkholderiaceae</taxon>
        <taxon>Pandoraea</taxon>
    </lineage>
</organism>
<dbReference type="KEGG" id="ppul:RO07_24695"/>
<gene>
    <name evidence="3" type="ORF">NCTC13159_04374</name>
    <name evidence="2" type="ORF">RO07_24695</name>
</gene>
<evidence type="ECO:0000313" key="2">
    <source>
        <dbReference type="EMBL" id="AJC22855.1"/>
    </source>
</evidence>
<dbReference type="EMBL" id="UGSJ01000001">
    <property type="protein sequence ID" value="SUA92835.1"/>
    <property type="molecule type" value="Genomic_DNA"/>
</dbReference>
<evidence type="ECO:0000313" key="5">
    <source>
        <dbReference type="Proteomes" id="UP000254589"/>
    </source>
</evidence>
<protein>
    <submittedName>
        <fullName evidence="3">Phage-associated protein, BcepMu gp16 family</fullName>
    </submittedName>
</protein>
<dbReference type="Proteomes" id="UP000035086">
    <property type="component" value="Chromosome"/>
</dbReference>
<evidence type="ECO:0000313" key="3">
    <source>
        <dbReference type="EMBL" id="SUA92835.1"/>
    </source>
</evidence>
<sequence length="559" mass="60684">MYSVSGAGVPCFQFPATTSTSTQWTTLGANVREVRQADEWLPPSWSLGQLLPPLRTTTGAAGDESMPMPTSRQPTTVSADMRLVHQANQTGGRTRRRGHAGALDALLDFAKQPPSPGTSQLLGRFEAIQESLAQRNNAQALADMPSSSMQRPPAFGTTALMFQGMPSCMDVASASPIDEGAWVCMPSSSVQQSHLPETRMANEQSTSAAVGSGSGAGFRSRPTEIARQKVDAQTLRALNAALAHDPGLDVAAWARANHFHARTIRNYVYKGALTPEAWNRLELADGKASRLRRVEVDDLRALRDALADNPGLDVAAWARARGLNAMTVKRYVAYGALAPDLQDRLELADGKASRLRKMEVDDLRALRDALTLNPALNVTEWALANHFHTRTTRNLVCKGALKPEVQRRLDRADGKARRCGPLSVDDLRELRDALALDSGLNVAEWARGKHLHPRSIEGYVSKGVLTLEARDRLDVADGKTPRFRKVGIEDLRALDAALGLDRRLNVSAWARTHSLHASTVRAFVRNGALTPAAREMLRNDDGQAAKPGTDAGRRSSSET</sequence>
<reference evidence="2" key="2">
    <citation type="submission" date="2016-11" db="EMBL/GenBank/DDBJ databases">
        <title>Complete Genome Sequencing of Pandoraea pulmonicola DSM 16583.</title>
        <authorList>
            <person name="Chan K.-G."/>
        </authorList>
    </citation>
    <scope>NUCLEOTIDE SEQUENCE</scope>
    <source>
        <strain evidence="2">DSM 16583</strain>
    </source>
</reference>
<dbReference type="Proteomes" id="UP000254589">
    <property type="component" value="Unassembled WGS sequence"/>
</dbReference>
<proteinExistence type="predicted"/>
<dbReference type="EMBL" id="CP010310">
    <property type="protein sequence ID" value="AJC22855.1"/>
    <property type="molecule type" value="Genomic_DNA"/>
</dbReference>
<accession>A0AAJ4ZGF9</accession>
<reference evidence="3 5" key="3">
    <citation type="submission" date="2018-06" db="EMBL/GenBank/DDBJ databases">
        <authorList>
            <consortium name="Pathogen Informatics"/>
            <person name="Doyle S."/>
        </authorList>
    </citation>
    <scope>NUCLEOTIDE SEQUENCE [LARGE SCALE GENOMIC DNA]</scope>
    <source>
        <strain evidence="3 5">NCTC13159</strain>
    </source>
</reference>
<feature type="region of interest" description="Disordered" evidence="1">
    <location>
        <begin position="48"/>
        <end position="75"/>
    </location>
</feature>
<reference evidence="4" key="1">
    <citation type="submission" date="2014-12" db="EMBL/GenBank/DDBJ databases">
        <title>Complete Genome Sequencing of Pandoraea pulmonicola DSM 16583.</title>
        <authorList>
            <person name="Chan K.-G."/>
        </authorList>
    </citation>
    <scope>NUCLEOTIDE SEQUENCE [LARGE SCALE GENOMIC DNA]</scope>
    <source>
        <strain evidence="4">DSM 16583</strain>
    </source>
</reference>